<accession>U2ZA22</accession>
<keyword evidence="2" id="KW-1185">Reference proteome</keyword>
<dbReference type="AlphaFoldDB" id="U2ZA22"/>
<name>U2ZA22_AQUA1</name>
<dbReference type="STRING" id="43263.A0T30_04740"/>
<dbReference type="eggNOG" id="COG0438">
    <property type="taxonomic scope" value="Bacteria"/>
</dbReference>
<evidence type="ECO:0000313" key="1">
    <source>
        <dbReference type="EMBL" id="GAD64576.1"/>
    </source>
</evidence>
<dbReference type="RefSeq" id="WP_021702657.1">
    <property type="nucleotide sequence ID" value="NZ_BATI01000041.1"/>
</dbReference>
<proteinExistence type="predicted"/>
<dbReference type="SUPFAM" id="SSF53756">
    <property type="entry name" value="UDP-Glycosyltransferase/glycogen phosphorylase"/>
    <property type="match status" value="1"/>
</dbReference>
<dbReference type="EMBL" id="BATI01000041">
    <property type="protein sequence ID" value="GAD64576.1"/>
    <property type="molecule type" value="Genomic_DNA"/>
</dbReference>
<sequence length="420" mass="46808">MQDAVANPWAAKARALDRYRWLLLRERHGLLGSALRFAREALGDWWFGVRAKSRLAESVTAEPCDFLLLQSAPKVIAFQRKKLLIEGLRGRGHNLVETALQEPKAILRERLLKRPPHPVPTRYFGIAAYAEWLVEQHQPRVLLNDRNGSLYAPFLRLALNARGSRLVHLAHATTVEGSRRLGMNDYDYYFLFGQSSLEALQARELRFGTSIAVLAGSHMIDQAFDLPPADPARRVLLVLGVGPDKEKEPGYQRTYQLLRDWSEQNPDYQVLIKAHPRSQVPFWQDAAGALDNVRVLPCECGLADALAQASVVVNIMSNAVIEAGLAQRPVLPVNLSGEPDIFNQEAFFGAALASVDEIGDRLEWIEQAYDQARAEAQAFGCFHLAHGSRGLAFNQQTLECLLRSEALPPEVEVVTLPATV</sequence>
<evidence type="ECO:0000313" key="2">
    <source>
        <dbReference type="Proteomes" id="UP000016560"/>
    </source>
</evidence>
<dbReference type="OrthoDB" id="6998872at2"/>
<gene>
    <name evidence="1" type="ORF">PA6_041_00040</name>
</gene>
<organism evidence="1 2">
    <name type="scientific">Aquipseudomonas alcaligenes (strain ATCC 14909 / DSM 50342 / CCUG 1425 / JCM 20561 / NBRC 14159 / NCIMB 9945 / NCTC 10367 / 1577)</name>
    <name type="common">Pseudomonas alcaligenes</name>
    <dbReference type="NCBI Taxonomy" id="1215092"/>
    <lineage>
        <taxon>Bacteria</taxon>
        <taxon>Pseudomonadati</taxon>
        <taxon>Pseudomonadota</taxon>
        <taxon>Gammaproteobacteria</taxon>
        <taxon>Pseudomonadales</taxon>
        <taxon>Pseudomonadaceae</taxon>
        <taxon>Aquipseudomonas</taxon>
    </lineage>
</organism>
<comment type="caution">
    <text evidence="1">The sequence shown here is derived from an EMBL/GenBank/DDBJ whole genome shotgun (WGS) entry which is preliminary data.</text>
</comment>
<dbReference type="Proteomes" id="UP000016560">
    <property type="component" value="Unassembled WGS sequence"/>
</dbReference>
<reference evidence="1" key="1">
    <citation type="submission" date="2024-09" db="EMBL/GenBank/DDBJ databases">
        <title>Whole genome shotgun sequence of Pseudomonas alcaligenes NBRC 14159.</title>
        <authorList>
            <person name="Yoshida I."/>
            <person name="Hosoyama A."/>
            <person name="Tsuchikane K."/>
            <person name="Noguchi M."/>
            <person name="Hirakata S."/>
            <person name="Ando Y."/>
            <person name="Ohji S."/>
            <person name="Yamazoe A."/>
            <person name="Yamazaki S."/>
            <person name="Fujita N."/>
        </authorList>
    </citation>
    <scope>NUCLEOTIDE SEQUENCE</scope>
    <source>
        <strain evidence="1">NBRC 14159</strain>
    </source>
</reference>
<protein>
    <recommendedName>
        <fullName evidence="3">Capsule biosynthesis protein</fullName>
    </recommendedName>
</protein>
<evidence type="ECO:0008006" key="3">
    <source>
        <dbReference type="Google" id="ProtNLM"/>
    </source>
</evidence>